<feature type="region of interest" description="Disordered" evidence="3">
    <location>
        <begin position="232"/>
        <end position="308"/>
    </location>
</feature>
<evidence type="ECO:0000313" key="5">
    <source>
        <dbReference type="Proteomes" id="UP000887578"/>
    </source>
</evidence>
<dbReference type="PANTHER" id="PTHR46541">
    <property type="entry name" value="ZINC FINGER PROTEIN AEBP2"/>
    <property type="match status" value="1"/>
</dbReference>
<dbReference type="PANTHER" id="PTHR46541:SF1">
    <property type="entry name" value="ZINC FINGER PROTEIN AEBP2"/>
    <property type="match status" value="1"/>
</dbReference>
<feature type="coiled-coil region" evidence="2">
    <location>
        <begin position="142"/>
        <end position="215"/>
    </location>
</feature>
<feature type="region of interest" description="Disordered" evidence="3">
    <location>
        <begin position="91"/>
        <end position="126"/>
    </location>
</feature>
<feature type="compositionally biased region" description="Polar residues" evidence="3">
    <location>
        <begin position="248"/>
        <end position="262"/>
    </location>
</feature>
<keyword evidence="1" id="KW-0863">Zinc-finger</keyword>
<sequence>MEMPSLVHTNLNDPNFSMIYESINDKNAFLIFFQHTLMQLDLANYNMTMHHNVITEYDLRVMKCQQTRLTNLQKKDKLLIDALKKENEKLKNQVPSFQKSSNGKSPEFQKSMNSTIAQNQQNSEKNKILSSRNISPNFKITMLEKQENVQKLEETIASKNEEIKKLNETIQDLTEEKGKIIIEFSEREIKEQMKARELEKKLIELEIKKNKFILQAEKACIASFVEMENEKRSEEVMKEPKPELMNDENVQTSLDSPSSTKLASPIQLPQPRKESRNDEIQETFIDSTTAKSTSNFNTPLTQRLSQKRQRKITSTASSVLTIANTTIQETPDGSDLLTQRSEKPVKVYRCKWDICNSQFDCKEALYEHIKISHTSNKVKGQYICLWKSCKEKGIFQSVNRLNRHIKDKLKNKN</sequence>
<accession>A0A914PHW3</accession>
<feature type="compositionally biased region" description="Polar residues" evidence="3">
    <location>
        <begin position="93"/>
        <end position="126"/>
    </location>
</feature>
<feature type="compositionally biased region" description="Polar residues" evidence="3">
    <location>
        <begin position="284"/>
        <end position="304"/>
    </location>
</feature>
<dbReference type="InterPro" id="IPR013087">
    <property type="entry name" value="Znf_C2H2_type"/>
</dbReference>
<organism evidence="5 6">
    <name type="scientific">Panagrolaimus davidi</name>
    <dbReference type="NCBI Taxonomy" id="227884"/>
    <lineage>
        <taxon>Eukaryota</taxon>
        <taxon>Metazoa</taxon>
        <taxon>Ecdysozoa</taxon>
        <taxon>Nematoda</taxon>
        <taxon>Chromadorea</taxon>
        <taxon>Rhabditida</taxon>
        <taxon>Tylenchina</taxon>
        <taxon>Panagrolaimomorpha</taxon>
        <taxon>Panagrolaimoidea</taxon>
        <taxon>Panagrolaimidae</taxon>
        <taxon>Panagrolaimus</taxon>
    </lineage>
</organism>
<evidence type="ECO:0000256" key="1">
    <source>
        <dbReference type="PROSITE-ProRule" id="PRU00042"/>
    </source>
</evidence>
<dbReference type="InterPro" id="IPR052130">
    <property type="entry name" value="AEBP2/jing_C2H2-ZnF"/>
</dbReference>
<proteinExistence type="predicted"/>
<name>A0A914PHW3_9BILA</name>
<keyword evidence="1" id="KW-0862">Zinc</keyword>
<evidence type="ECO:0000256" key="2">
    <source>
        <dbReference type="SAM" id="Coils"/>
    </source>
</evidence>
<reference evidence="6" key="1">
    <citation type="submission" date="2022-11" db="UniProtKB">
        <authorList>
            <consortium name="WormBaseParasite"/>
        </authorList>
    </citation>
    <scope>IDENTIFICATION</scope>
</reference>
<dbReference type="AlphaFoldDB" id="A0A914PHW3"/>
<evidence type="ECO:0000313" key="6">
    <source>
        <dbReference type="WBParaSite" id="PDA_v2.g17435.t1"/>
    </source>
</evidence>
<dbReference type="GO" id="GO:0008270">
    <property type="term" value="F:zinc ion binding"/>
    <property type="evidence" value="ECO:0007669"/>
    <property type="project" value="UniProtKB-KW"/>
</dbReference>
<dbReference type="PROSITE" id="PS50157">
    <property type="entry name" value="ZINC_FINGER_C2H2_2"/>
    <property type="match status" value="1"/>
</dbReference>
<feature type="compositionally biased region" description="Basic and acidic residues" evidence="3">
    <location>
        <begin position="232"/>
        <end position="244"/>
    </location>
</feature>
<keyword evidence="1" id="KW-0479">Metal-binding</keyword>
<dbReference type="GO" id="GO:0035098">
    <property type="term" value="C:ESC/E(Z) complex"/>
    <property type="evidence" value="ECO:0007669"/>
    <property type="project" value="TreeGrafter"/>
</dbReference>
<keyword evidence="2" id="KW-0175">Coiled coil</keyword>
<dbReference type="Gene3D" id="3.30.160.60">
    <property type="entry name" value="Classic Zinc Finger"/>
    <property type="match status" value="1"/>
</dbReference>
<dbReference type="PROSITE" id="PS00028">
    <property type="entry name" value="ZINC_FINGER_C2H2_1"/>
    <property type="match status" value="1"/>
</dbReference>
<evidence type="ECO:0000256" key="3">
    <source>
        <dbReference type="SAM" id="MobiDB-lite"/>
    </source>
</evidence>
<dbReference type="WBParaSite" id="PDA_v2.g17435.t1">
    <property type="protein sequence ID" value="PDA_v2.g17435.t1"/>
    <property type="gene ID" value="PDA_v2.g17435"/>
</dbReference>
<keyword evidence="5" id="KW-1185">Reference proteome</keyword>
<dbReference type="Proteomes" id="UP000887578">
    <property type="component" value="Unplaced"/>
</dbReference>
<dbReference type="GO" id="GO:0006357">
    <property type="term" value="P:regulation of transcription by RNA polymerase II"/>
    <property type="evidence" value="ECO:0007669"/>
    <property type="project" value="TreeGrafter"/>
</dbReference>
<protein>
    <submittedName>
        <fullName evidence="6">C2H2-type domain-containing protein</fullName>
    </submittedName>
</protein>
<feature type="domain" description="C2H2-type" evidence="4">
    <location>
        <begin position="348"/>
        <end position="378"/>
    </location>
</feature>
<evidence type="ECO:0000259" key="4">
    <source>
        <dbReference type="PROSITE" id="PS50157"/>
    </source>
</evidence>